<comment type="caution">
    <text evidence="2">The sequence shown here is derived from an EMBL/GenBank/DDBJ whole genome shotgun (WGS) entry which is preliminary data.</text>
</comment>
<evidence type="ECO:0000256" key="1">
    <source>
        <dbReference type="SAM" id="MobiDB-lite"/>
    </source>
</evidence>
<gene>
    <name evidence="2" type="ORF">OIU74_026180</name>
</gene>
<feature type="compositionally biased region" description="Polar residues" evidence="1">
    <location>
        <begin position="82"/>
        <end position="98"/>
    </location>
</feature>
<sequence length="181" mass="19480">MALHVRHVSRASSLQAQAAATAAGTPATMWGALGLPHLTTSLANECHALASEKQPQRARQPRRRWPETGLRRPETGLHWPENGSSITSTHRATCPSTPDNFSGVPAAVARVGSSPAGNRVFDTGATYRAIHSPHFLFRCTAAPHPWQAHVHLPPGPTQDQVGGTPLKSNKCPWSSSRGRHY</sequence>
<evidence type="ECO:0000313" key="2">
    <source>
        <dbReference type="EMBL" id="KAJ6756879.1"/>
    </source>
</evidence>
<feature type="compositionally biased region" description="Basic and acidic residues" evidence="1">
    <location>
        <begin position="64"/>
        <end position="75"/>
    </location>
</feature>
<feature type="compositionally biased region" description="Polar residues" evidence="1">
    <location>
        <begin position="171"/>
        <end position="181"/>
    </location>
</feature>
<feature type="region of interest" description="Disordered" evidence="1">
    <location>
        <begin position="49"/>
        <end position="98"/>
    </location>
</feature>
<name>A0A9Q0VY53_9ROSI</name>
<dbReference type="AlphaFoldDB" id="A0A9Q0VY53"/>
<feature type="region of interest" description="Disordered" evidence="1">
    <location>
        <begin position="151"/>
        <end position="181"/>
    </location>
</feature>
<organism evidence="2 3">
    <name type="scientific">Salix koriyanagi</name>
    <dbReference type="NCBI Taxonomy" id="2511006"/>
    <lineage>
        <taxon>Eukaryota</taxon>
        <taxon>Viridiplantae</taxon>
        <taxon>Streptophyta</taxon>
        <taxon>Embryophyta</taxon>
        <taxon>Tracheophyta</taxon>
        <taxon>Spermatophyta</taxon>
        <taxon>Magnoliopsida</taxon>
        <taxon>eudicotyledons</taxon>
        <taxon>Gunneridae</taxon>
        <taxon>Pentapetalae</taxon>
        <taxon>rosids</taxon>
        <taxon>fabids</taxon>
        <taxon>Malpighiales</taxon>
        <taxon>Salicaceae</taxon>
        <taxon>Saliceae</taxon>
        <taxon>Salix</taxon>
    </lineage>
</organism>
<reference evidence="2" key="2">
    <citation type="journal article" date="2023" name="Int. J. Mol. Sci.">
        <title>De Novo Assembly and Annotation of 11 Diverse Shrub Willow (Salix) Genomes Reveals Novel Gene Organization in Sex-Linked Regions.</title>
        <authorList>
            <person name="Hyden B."/>
            <person name="Feng K."/>
            <person name="Yates T.B."/>
            <person name="Jawdy S."/>
            <person name="Cereghino C."/>
            <person name="Smart L.B."/>
            <person name="Muchero W."/>
        </authorList>
    </citation>
    <scope>NUCLEOTIDE SEQUENCE</scope>
    <source>
        <tissue evidence="2">Shoot tip</tissue>
    </source>
</reference>
<dbReference type="EMBL" id="JAPFFM010000007">
    <property type="protein sequence ID" value="KAJ6756879.1"/>
    <property type="molecule type" value="Genomic_DNA"/>
</dbReference>
<evidence type="ECO:0000313" key="3">
    <source>
        <dbReference type="Proteomes" id="UP001151752"/>
    </source>
</evidence>
<dbReference type="Proteomes" id="UP001151752">
    <property type="component" value="Chromosome 13"/>
</dbReference>
<reference evidence="2" key="1">
    <citation type="submission" date="2022-11" db="EMBL/GenBank/DDBJ databases">
        <authorList>
            <person name="Hyden B.L."/>
            <person name="Feng K."/>
            <person name="Yates T."/>
            <person name="Jawdy S."/>
            <person name="Smart L.B."/>
            <person name="Muchero W."/>
        </authorList>
    </citation>
    <scope>NUCLEOTIDE SEQUENCE</scope>
    <source>
        <tissue evidence="2">Shoot tip</tissue>
    </source>
</reference>
<protein>
    <submittedName>
        <fullName evidence="2">Uncharacterized protein</fullName>
    </submittedName>
</protein>
<proteinExistence type="predicted"/>
<keyword evidence="3" id="KW-1185">Reference proteome</keyword>
<accession>A0A9Q0VY53</accession>